<dbReference type="OrthoDB" id="432528at2759"/>
<evidence type="ECO:0000256" key="1">
    <source>
        <dbReference type="ARBA" id="ARBA00022441"/>
    </source>
</evidence>
<dbReference type="Pfam" id="PF24981">
    <property type="entry name" value="Beta-prop_ATRN-LZTR1"/>
    <property type="match status" value="1"/>
</dbReference>
<proteinExistence type="predicted"/>
<name>A0A8H4AMK8_GIGMA</name>
<dbReference type="Gene3D" id="2.120.10.80">
    <property type="entry name" value="Kelch-type beta propeller"/>
    <property type="match status" value="1"/>
</dbReference>
<dbReference type="AlphaFoldDB" id="A0A8H4AMK8"/>
<accession>A0A8H4AMK8</accession>
<dbReference type="PANTHER" id="PTHR23244">
    <property type="entry name" value="KELCH REPEAT DOMAIN"/>
    <property type="match status" value="1"/>
</dbReference>
<dbReference type="SUPFAM" id="SSF117281">
    <property type="entry name" value="Kelch motif"/>
    <property type="match status" value="1"/>
</dbReference>
<feature type="domain" description="Attractin/MKLN-like beta-propeller" evidence="3">
    <location>
        <begin position="109"/>
        <end position="351"/>
    </location>
</feature>
<keyword evidence="1" id="KW-0880">Kelch repeat</keyword>
<dbReference type="EMBL" id="WTPW01000418">
    <property type="protein sequence ID" value="KAF0513072.1"/>
    <property type="molecule type" value="Genomic_DNA"/>
</dbReference>
<dbReference type="InterPro" id="IPR015915">
    <property type="entry name" value="Kelch-typ_b-propeller"/>
</dbReference>
<sequence length="382" mass="42255">MGGSRFISSTNPIKSPIRVYNLSDEVFSLSLLSQFSTSNPPYVDLSNTSARMKYGNKKGTAVLGGPNRKDVYLIGGVQQDLALLNKVDNNITVTSNQTLMIEEISKTYNASNQFIYFYKSDAEFWSYPQIGMSPTRRRSTSTIIDENKIYIFGGRVHIDTGSPTFICYNDLYTFDTVLLSWNKTNAANAPLPQSHAAPVLLLNGKILYIGGVSQTQPGFVAELIDMRNYAVLRNKSIIIQPRVAHTATLTSDNNEIIIIGGVSSYGYNLTAVTPVFVSLNIATEPYEYSELITFGSKPPSIAVHTANLYKNYIIVAFGNITGNSAPPSEMSSRIYLLDMPCKTWVTTFTPGDSMDRVLTMGREYGLDKIDTDKTKMPHEAPF</sequence>
<protein>
    <submittedName>
        <fullName evidence="4">Galactose oxidase</fullName>
    </submittedName>
</protein>
<evidence type="ECO:0000313" key="4">
    <source>
        <dbReference type="EMBL" id="KAF0513072.1"/>
    </source>
</evidence>
<keyword evidence="5" id="KW-1185">Reference proteome</keyword>
<reference evidence="4 5" key="1">
    <citation type="journal article" date="2019" name="Environ. Microbiol.">
        <title>At the nexus of three kingdoms: the genome of the mycorrhizal fungus Gigaspora margarita provides insights into plant, endobacterial and fungal interactions.</title>
        <authorList>
            <person name="Venice F."/>
            <person name="Ghignone S."/>
            <person name="Salvioli di Fossalunga A."/>
            <person name="Amselem J."/>
            <person name="Novero M."/>
            <person name="Xianan X."/>
            <person name="Sedzielewska Toro K."/>
            <person name="Morin E."/>
            <person name="Lipzen A."/>
            <person name="Grigoriev I.V."/>
            <person name="Henrissat B."/>
            <person name="Martin F.M."/>
            <person name="Bonfante P."/>
        </authorList>
    </citation>
    <scope>NUCLEOTIDE SEQUENCE [LARGE SCALE GENOMIC DNA]</scope>
    <source>
        <strain evidence="4 5">BEG34</strain>
    </source>
</reference>
<evidence type="ECO:0000259" key="3">
    <source>
        <dbReference type="Pfam" id="PF24981"/>
    </source>
</evidence>
<dbReference type="Proteomes" id="UP000439903">
    <property type="component" value="Unassembled WGS sequence"/>
</dbReference>
<organism evidence="4 5">
    <name type="scientific">Gigaspora margarita</name>
    <dbReference type="NCBI Taxonomy" id="4874"/>
    <lineage>
        <taxon>Eukaryota</taxon>
        <taxon>Fungi</taxon>
        <taxon>Fungi incertae sedis</taxon>
        <taxon>Mucoromycota</taxon>
        <taxon>Glomeromycotina</taxon>
        <taxon>Glomeromycetes</taxon>
        <taxon>Diversisporales</taxon>
        <taxon>Gigasporaceae</taxon>
        <taxon>Gigaspora</taxon>
    </lineage>
</organism>
<keyword evidence="2" id="KW-0677">Repeat</keyword>
<evidence type="ECO:0000313" key="5">
    <source>
        <dbReference type="Proteomes" id="UP000439903"/>
    </source>
</evidence>
<gene>
    <name evidence="4" type="ORF">F8M41_017860</name>
</gene>
<dbReference type="InterPro" id="IPR056737">
    <property type="entry name" value="Beta-prop_ATRN-MKLN-like"/>
</dbReference>
<evidence type="ECO:0000256" key="2">
    <source>
        <dbReference type="ARBA" id="ARBA00022737"/>
    </source>
</evidence>
<comment type="caution">
    <text evidence="4">The sequence shown here is derived from an EMBL/GenBank/DDBJ whole genome shotgun (WGS) entry which is preliminary data.</text>
</comment>